<dbReference type="Pfam" id="PF13409">
    <property type="entry name" value="GST_N_2"/>
    <property type="match status" value="1"/>
</dbReference>
<dbReference type="CDD" id="cd00570">
    <property type="entry name" value="GST_N_family"/>
    <property type="match status" value="1"/>
</dbReference>
<organism evidence="4 5">
    <name type="scientific">Prorocentrum cordatum</name>
    <dbReference type="NCBI Taxonomy" id="2364126"/>
    <lineage>
        <taxon>Eukaryota</taxon>
        <taxon>Sar</taxon>
        <taxon>Alveolata</taxon>
        <taxon>Dinophyceae</taxon>
        <taxon>Prorocentrales</taxon>
        <taxon>Prorocentraceae</taxon>
        <taxon>Prorocentrum</taxon>
    </lineage>
</organism>
<proteinExistence type="predicted"/>
<dbReference type="PROSITE" id="PS50405">
    <property type="entry name" value="GST_CTER"/>
    <property type="match status" value="1"/>
</dbReference>
<dbReference type="InterPro" id="IPR004045">
    <property type="entry name" value="Glutathione_S-Trfase_N"/>
</dbReference>
<dbReference type="EMBL" id="CAUYUJ010015248">
    <property type="protein sequence ID" value="CAK0851519.1"/>
    <property type="molecule type" value="Genomic_DNA"/>
</dbReference>
<dbReference type="CDD" id="cd00299">
    <property type="entry name" value="GST_C_family"/>
    <property type="match status" value="1"/>
</dbReference>
<dbReference type="PROSITE" id="PS50404">
    <property type="entry name" value="GST_NTER"/>
    <property type="match status" value="1"/>
</dbReference>
<evidence type="ECO:0000259" key="2">
    <source>
        <dbReference type="PROSITE" id="PS50404"/>
    </source>
</evidence>
<dbReference type="SFLD" id="SFLDG00358">
    <property type="entry name" value="Main_(cytGST)"/>
    <property type="match status" value="1"/>
</dbReference>
<evidence type="ECO:0000313" key="4">
    <source>
        <dbReference type="EMBL" id="CAK0851519.1"/>
    </source>
</evidence>
<dbReference type="InterPro" id="IPR010987">
    <property type="entry name" value="Glutathione-S-Trfase_C-like"/>
</dbReference>
<evidence type="ECO:0000313" key="5">
    <source>
        <dbReference type="Proteomes" id="UP001189429"/>
    </source>
</evidence>
<gene>
    <name evidence="4" type="ORF">PCOR1329_LOCUS43659</name>
</gene>
<evidence type="ECO:0000259" key="3">
    <source>
        <dbReference type="PROSITE" id="PS50405"/>
    </source>
</evidence>
<protein>
    <recommendedName>
        <fullName evidence="6">Glutathione transferase</fullName>
    </recommendedName>
</protein>
<dbReference type="SFLD" id="SFLDS00019">
    <property type="entry name" value="Glutathione_Transferase_(cytos"/>
    <property type="match status" value="1"/>
</dbReference>
<reference evidence="4" key="1">
    <citation type="submission" date="2023-10" db="EMBL/GenBank/DDBJ databases">
        <authorList>
            <person name="Chen Y."/>
            <person name="Shah S."/>
            <person name="Dougan E. K."/>
            <person name="Thang M."/>
            <person name="Chan C."/>
        </authorList>
    </citation>
    <scope>NUCLEOTIDE SEQUENCE [LARGE SCALE GENOMIC DNA]</scope>
</reference>
<dbReference type="InterPro" id="IPR040079">
    <property type="entry name" value="Glutathione_S-Trfase"/>
</dbReference>
<evidence type="ECO:0000256" key="1">
    <source>
        <dbReference type="SAM" id="MobiDB-lite"/>
    </source>
</evidence>
<keyword evidence="5" id="KW-1185">Reference proteome</keyword>
<feature type="region of interest" description="Disordered" evidence="1">
    <location>
        <begin position="1"/>
        <end position="24"/>
    </location>
</feature>
<sequence>PQPQLNAGEAQEEPTPTWPTSAQHAAHRLWHPEWAEAAGEKTVRSRSSRKRVRLYCSWFCPFAQRAWIACEAKGLDHQYVEIEPYELDEREPGGYTKRQLPISVKRQRYPDFVAASPRGLVPAMDAYGELLSDSLPLCEYIDEKFDGPPLLPPRGSALARASVRIWIAHCAEHIQKPYYTLLMEQEPARREAAQAKMLDGVRALAAAMAPAASGPFFLGAQFSLFEVALAPFWQRYIWVGSHYRGLAFPDLEPPFERMAAWWAAVEAHPAVSATLVCRARLVSSYTTTSATGAPPTLPSRCSQL</sequence>
<feature type="domain" description="GST C-terminal" evidence="3">
    <location>
        <begin position="156"/>
        <end position="285"/>
    </location>
</feature>
<dbReference type="InterPro" id="IPR050983">
    <property type="entry name" value="GST_Omega/HSP26"/>
</dbReference>
<evidence type="ECO:0008006" key="6">
    <source>
        <dbReference type="Google" id="ProtNLM"/>
    </source>
</evidence>
<dbReference type="InterPro" id="IPR036282">
    <property type="entry name" value="Glutathione-S-Trfase_C_sf"/>
</dbReference>
<feature type="non-terminal residue" evidence="4">
    <location>
        <position position="1"/>
    </location>
</feature>
<dbReference type="PANTHER" id="PTHR43968:SF6">
    <property type="entry name" value="GLUTATHIONE S-TRANSFERASE OMEGA"/>
    <property type="match status" value="1"/>
</dbReference>
<dbReference type="SUPFAM" id="SSF47616">
    <property type="entry name" value="GST C-terminal domain-like"/>
    <property type="match status" value="1"/>
</dbReference>
<feature type="domain" description="GST N-terminal" evidence="2">
    <location>
        <begin position="50"/>
        <end position="149"/>
    </location>
</feature>
<name>A0ABN9TYU1_9DINO</name>
<dbReference type="PANTHER" id="PTHR43968">
    <property type="match status" value="1"/>
</dbReference>
<dbReference type="Gene3D" id="1.20.1050.10">
    <property type="match status" value="1"/>
</dbReference>
<dbReference type="Proteomes" id="UP001189429">
    <property type="component" value="Unassembled WGS sequence"/>
</dbReference>
<dbReference type="Gene3D" id="3.40.30.10">
    <property type="entry name" value="Glutaredoxin"/>
    <property type="match status" value="1"/>
</dbReference>
<dbReference type="SUPFAM" id="SSF52833">
    <property type="entry name" value="Thioredoxin-like"/>
    <property type="match status" value="1"/>
</dbReference>
<dbReference type="InterPro" id="IPR036249">
    <property type="entry name" value="Thioredoxin-like_sf"/>
</dbReference>
<comment type="caution">
    <text evidence="4">The sequence shown here is derived from an EMBL/GenBank/DDBJ whole genome shotgun (WGS) entry which is preliminary data.</text>
</comment>
<accession>A0ABN9TYU1</accession>